<proteinExistence type="predicted"/>
<name>A0A3M8C5A5_9BACL</name>
<dbReference type="AlphaFoldDB" id="A0A3M8C5A5"/>
<dbReference type="Proteomes" id="UP000282028">
    <property type="component" value="Unassembled WGS sequence"/>
</dbReference>
<sequence>MIYCPFCEGQGVIHEAKVINHDLNIFICDECDTMWKTRDIKEDNCKNFKEFMNQLGYLGLWSELTNIKRV</sequence>
<protein>
    <submittedName>
        <fullName evidence="1">Uncharacterized protein</fullName>
    </submittedName>
</protein>
<organism evidence="1 2">
    <name type="scientific">Brevibacillus invocatus</name>
    <dbReference type="NCBI Taxonomy" id="173959"/>
    <lineage>
        <taxon>Bacteria</taxon>
        <taxon>Bacillati</taxon>
        <taxon>Bacillota</taxon>
        <taxon>Bacilli</taxon>
        <taxon>Bacillales</taxon>
        <taxon>Paenibacillaceae</taxon>
        <taxon>Brevibacillus</taxon>
    </lineage>
</organism>
<evidence type="ECO:0000313" key="2">
    <source>
        <dbReference type="Proteomes" id="UP000282028"/>
    </source>
</evidence>
<dbReference type="OrthoDB" id="2476736at2"/>
<gene>
    <name evidence="1" type="ORF">EDM52_16545</name>
</gene>
<dbReference type="EMBL" id="RHHR01000031">
    <property type="protein sequence ID" value="RNB70858.1"/>
    <property type="molecule type" value="Genomic_DNA"/>
</dbReference>
<accession>A0A3M8C5A5</accession>
<evidence type="ECO:0000313" key="1">
    <source>
        <dbReference type="EMBL" id="RNB70858.1"/>
    </source>
</evidence>
<comment type="caution">
    <text evidence="1">The sequence shown here is derived from an EMBL/GenBank/DDBJ whole genome shotgun (WGS) entry which is preliminary data.</text>
</comment>
<dbReference type="RefSeq" id="WP_122910077.1">
    <property type="nucleotide sequence ID" value="NZ_CBCSBE010000057.1"/>
</dbReference>
<keyword evidence="2" id="KW-1185">Reference proteome</keyword>
<reference evidence="1 2" key="1">
    <citation type="submission" date="2018-10" db="EMBL/GenBank/DDBJ databases">
        <title>Phylogenomics of Brevibacillus.</title>
        <authorList>
            <person name="Dunlap C."/>
        </authorList>
    </citation>
    <scope>NUCLEOTIDE SEQUENCE [LARGE SCALE GENOMIC DNA]</scope>
    <source>
        <strain evidence="1 2">JCM 12215</strain>
    </source>
</reference>